<dbReference type="EMBL" id="RXIC02000019">
    <property type="protein sequence ID" value="KAB1227432.1"/>
    <property type="molecule type" value="Genomic_DNA"/>
</dbReference>
<proteinExistence type="predicted"/>
<gene>
    <name evidence="1" type="ORF">CJ030_MR1G023832</name>
</gene>
<dbReference type="OrthoDB" id="1428032at2759"/>
<accession>A0A6A1WQ75</accession>
<dbReference type="AlphaFoldDB" id="A0A6A1WQ75"/>
<sequence>MRQLTSLQTLVIDHCAILTPRCKRETGEDWPKIAHIPGSSSMRILDPEQKNFGIGTLSSEFITKSKALQCMQKLGLLEVTVHSTGFQDPAERVIGLCSVRSCLVAEKFFTSAFLPLKKKVHLFVVTWLFKGSMEWWSVHNSLLPSQYWDWKLQVVDIPYMVLTSQSSDAILCQKQG</sequence>
<evidence type="ECO:0000313" key="2">
    <source>
        <dbReference type="Proteomes" id="UP000516437"/>
    </source>
</evidence>
<name>A0A6A1WQ75_9ROSI</name>
<keyword evidence="2" id="KW-1185">Reference proteome</keyword>
<reference evidence="1 2" key="1">
    <citation type="journal article" date="2019" name="Plant Biotechnol. J.">
        <title>The red bayberry genome and genetic basis of sex determination.</title>
        <authorList>
            <person name="Jia H.M."/>
            <person name="Jia H.J."/>
            <person name="Cai Q.L."/>
            <person name="Wang Y."/>
            <person name="Zhao H.B."/>
            <person name="Yang W.F."/>
            <person name="Wang G.Y."/>
            <person name="Li Y.H."/>
            <person name="Zhan D.L."/>
            <person name="Shen Y.T."/>
            <person name="Niu Q.F."/>
            <person name="Chang L."/>
            <person name="Qiu J."/>
            <person name="Zhao L."/>
            <person name="Xie H.B."/>
            <person name="Fu W.Y."/>
            <person name="Jin J."/>
            <person name="Li X.W."/>
            <person name="Jiao Y."/>
            <person name="Zhou C.C."/>
            <person name="Tu T."/>
            <person name="Chai C.Y."/>
            <person name="Gao J.L."/>
            <person name="Fan L.J."/>
            <person name="van de Weg E."/>
            <person name="Wang J.Y."/>
            <person name="Gao Z.S."/>
        </authorList>
    </citation>
    <scope>NUCLEOTIDE SEQUENCE [LARGE SCALE GENOMIC DNA]</scope>
    <source>
        <tissue evidence="1">Leaves</tissue>
    </source>
</reference>
<organism evidence="1 2">
    <name type="scientific">Morella rubra</name>
    <name type="common">Chinese bayberry</name>
    <dbReference type="NCBI Taxonomy" id="262757"/>
    <lineage>
        <taxon>Eukaryota</taxon>
        <taxon>Viridiplantae</taxon>
        <taxon>Streptophyta</taxon>
        <taxon>Embryophyta</taxon>
        <taxon>Tracheophyta</taxon>
        <taxon>Spermatophyta</taxon>
        <taxon>Magnoliopsida</taxon>
        <taxon>eudicotyledons</taxon>
        <taxon>Gunneridae</taxon>
        <taxon>Pentapetalae</taxon>
        <taxon>rosids</taxon>
        <taxon>fabids</taxon>
        <taxon>Fagales</taxon>
        <taxon>Myricaceae</taxon>
        <taxon>Morella</taxon>
    </lineage>
</organism>
<protein>
    <submittedName>
        <fullName evidence="1">Uncharacterized protein</fullName>
    </submittedName>
</protein>
<evidence type="ECO:0000313" key="1">
    <source>
        <dbReference type="EMBL" id="KAB1227432.1"/>
    </source>
</evidence>
<comment type="caution">
    <text evidence="1">The sequence shown here is derived from an EMBL/GenBank/DDBJ whole genome shotgun (WGS) entry which is preliminary data.</text>
</comment>
<dbReference type="Proteomes" id="UP000516437">
    <property type="component" value="Chromosome 1"/>
</dbReference>